<dbReference type="RefSeq" id="WP_140590821.1">
    <property type="nucleotide sequence ID" value="NZ_VFWZ01000002.1"/>
</dbReference>
<protein>
    <recommendedName>
        <fullName evidence="4">Nuclear transport factor 2 family protein</fullName>
    </recommendedName>
</protein>
<dbReference type="EMBL" id="VFWZ01000002">
    <property type="protein sequence ID" value="TPN86969.1"/>
    <property type="molecule type" value="Genomic_DNA"/>
</dbReference>
<gene>
    <name evidence="2" type="ORF">FHK87_05085</name>
</gene>
<comment type="caution">
    <text evidence="2">The sequence shown here is derived from an EMBL/GenBank/DDBJ whole genome shotgun (WGS) entry which is preliminary data.</text>
</comment>
<evidence type="ECO:0000256" key="1">
    <source>
        <dbReference type="SAM" id="SignalP"/>
    </source>
</evidence>
<name>A0A504JJM7_9FLAO</name>
<dbReference type="Gene3D" id="3.10.450.50">
    <property type="match status" value="1"/>
</dbReference>
<organism evidence="2 3">
    <name type="scientific">Aquimarina algicola</name>
    <dbReference type="NCBI Taxonomy" id="2589995"/>
    <lineage>
        <taxon>Bacteria</taxon>
        <taxon>Pseudomonadati</taxon>
        <taxon>Bacteroidota</taxon>
        <taxon>Flavobacteriia</taxon>
        <taxon>Flavobacteriales</taxon>
        <taxon>Flavobacteriaceae</taxon>
        <taxon>Aquimarina</taxon>
    </lineage>
</organism>
<reference evidence="2 3" key="1">
    <citation type="submission" date="2019-06" db="EMBL/GenBank/DDBJ databases">
        <authorList>
            <person name="Meng X."/>
        </authorList>
    </citation>
    <scope>NUCLEOTIDE SEQUENCE [LARGE SCALE GENOMIC DNA]</scope>
    <source>
        <strain evidence="2 3">M625</strain>
    </source>
</reference>
<feature type="signal peptide" evidence="1">
    <location>
        <begin position="1"/>
        <end position="21"/>
    </location>
</feature>
<evidence type="ECO:0000313" key="3">
    <source>
        <dbReference type="Proteomes" id="UP000315540"/>
    </source>
</evidence>
<feature type="chain" id="PRO_5021271127" description="Nuclear transport factor 2 family protein" evidence="1">
    <location>
        <begin position="22"/>
        <end position="171"/>
    </location>
</feature>
<dbReference type="SUPFAM" id="SSF54427">
    <property type="entry name" value="NTF2-like"/>
    <property type="match status" value="1"/>
</dbReference>
<keyword evidence="3" id="KW-1185">Reference proteome</keyword>
<keyword evidence="1" id="KW-0732">Signal</keyword>
<dbReference type="InterPro" id="IPR032710">
    <property type="entry name" value="NTF2-like_dom_sf"/>
</dbReference>
<dbReference type="OrthoDB" id="8754772at2"/>
<dbReference type="AlphaFoldDB" id="A0A504JJM7"/>
<evidence type="ECO:0008006" key="4">
    <source>
        <dbReference type="Google" id="ProtNLM"/>
    </source>
</evidence>
<proteinExistence type="predicted"/>
<evidence type="ECO:0000313" key="2">
    <source>
        <dbReference type="EMBL" id="TPN86969.1"/>
    </source>
</evidence>
<dbReference type="Proteomes" id="UP000315540">
    <property type="component" value="Unassembled WGS sequence"/>
</dbReference>
<accession>A0A504JJM7</accession>
<sequence>MNIKYITLLICTFLISATAFSQYQDQDKKAIDKVISKLYRAISFDKGEGQDREALKQIHYREAMVGMVDTTKIRMFTEDEFRETNQKAFKNAKITLFQEREINAITHVYGGVAMRFSSYEYRVKREDKERSVRGVNTIQLIKDPKQGWLIYSVIFSDTNSYPDLPDIYTKQ</sequence>